<gene>
    <name evidence="1" type="ORF">A7P90_07340</name>
</gene>
<dbReference type="AlphaFoldDB" id="A0A1A9RHS9"/>
<evidence type="ECO:0000313" key="1">
    <source>
        <dbReference type="EMBL" id="OAM18542.1"/>
    </source>
</evidence>
<dbReference type="STRING" id="539.A7P85_04355"/>
<organism evidence="1 2">
    <name type="scientific">Eikenella corrodens</name>
    <dbReference type="NCBI Taxonomy" id="539"/>
    <lineage>
        <taxon>Bacteria</taxon>
        <taxon>Pseudomonadati</taxon>
        <taxon>Pseudomonadota</taxon>
        <taxon>Betaproteobacteria</taxon>
        <taxon>Neisseriales</taxon>
        <taxon>Neisseriaceae</taxon>
        <taxon>Eikenella</taxon>
    </lineage>
</organism>
<sequence length="86" mass="9707">MRLIPKAWAIAKQRIATWADENGLIGGEAPSGKHCIEWFGLYFEQCRQDPFVTGEGGRSKGHENWKPGFEYLLRAEVMEARVLEGA</sequence>
<evidence type="ECO:0000313" key="2">
    <source>
        <dbReference type="Proteomes" id="UP000077589"/>
    </source>
</evidence>
<dbReference type="Proteomes" id="UP000077589">
    <property type="component" value="Unassembled WGS sequence"/>
</dbReference>
<name>A0A1A9RHS9_EIKCO</name>
<proteinExistence type="predicted"/>
<protein>
    <submittedName>
        <fullName evidence="1">Uncharacterized protein</fullName>
    </submittedName>
</protein>
<dbReference type="EMBL" id="LXSG01000034">
    <property type="protein sequence ID" value="OAM18542.1"/>
    <property type="molecule type" value="Genomic_DNA"/>
</dbReference>
<reference evidence="2" key="1">
    <citation type="submission" date="2016-05" db="EMBL/GenBank/DDBJ databases">
        <title>Draft genome of Corynebacterium afermentans subsp. afermentans LCDC 88199T.</title>
        <authorList>
            <person name="Bernier A.-M."/>
            <person name="Bernard K."/>
        </authorList>
    </citation>
    <scope>NUCLEOTIDE SEQUENCE [LARGE SCALE GENOMIC DNA]</scope>
    <source>
        <strain evidence="2">NML04-0072</strain>
    </source>
</reference>
<comment type="caution">
    <text evidence="1">The sequence shown here is derived from an EMBL/GenBank/DDBJ whole genome shotgun (WGS) entry which is preliminary data.</text>
</comment>
<accession>A0A1A9RHS9</accession>